<keyword evidence="9" id="KW-0732">Signal</keyword>
<feature type="chain" id="PRO_5041486262" description="Carbonic anhydrase" evidence="9">
    <location>
        <begin position="20"/>
        <end position="274"/>
    </location>
</feature>
<keyword evidence="5 9" id="KW-0479">Metal-binding</keyword>
<dbReference type="GO" id="GO:0004089">
    <property type="term" value="F:carbonate dehydratase activity"/>
    <property type="evidence" value="ECO:0007669"/>
    <property type="project" value="UniProtKB-UniRule"/>
</dbReference>
<comment type="similarity">
    <text evidence="3 9">Belongs to the alpha-carbonic anhydrase family.</text>
</comment>
<dbReference type="EMBL" id="JAULSR010000009">
    <property type="protein sequence ID" value="KAK0612625.1"/>
    <property type="molecule type" value="Genomic_DNA"/>
</dbReference>
<evidence type="ECO:0000256" key="2">
    <source>
        <dbReference type="ARBA" id="ARBA00002904"/>
    </source>
</evidence>
<dbReference type="GO" id="GO:0008270">
    <property type="term" value="F:zinc ion binding"/>
    <property type="evidence" value="ECO:0007669"/>
    <property type="project" value="UniProtKB-UniRule"/>
</dbReference>
<evidence type="ECO:0000313" key="11">
    <source>
        <dbReference type="EMBL" id="KAK0612625.1"/>
    </source>
</evidence>
<comment type="catalytic activity">
    <reaction evidence="8 9">
        <text>hydrogencarbonate + H(+) = CO2 + H2O</text>
        <dbReference type="Rhea" id="RHEA:10748"/>
        <dbReference type="ChEBI" id="CHEBI:15377"/>
        <dbReference type="ChEBI" id="CHEBI:15378"/>
        <dbReference type="ChEBI" id="CHEBI:16526"/>
        <dbReference type="ChEBI" id="CHEBI:17544"/>
        <dbReference type="EC" id="4.2.1.1"/>
    </reaction>
</comment>
<keyword evidence="7 9" id="KW-0456">Lyase</keyword>
<feature type="signal peptide" evidence="9">
    <location>
        <begin position="1"/>
        <end position="19"/>
    </location>
</feature>
<gene>
    <name evidence="11" type="ORF">B0T17DRAFT_511801</name>
</gene>
<dbReference type="Pfam" id="PF00194">
    <property type="entry name" value="Carb_anhydrase"/>
    <property type="match status" value="1"/>
</dbReference>
<reference evidence="11" key="1">
    <citation type="submission" date="2023-06" db="EMBL/GenBank/DDBJ databases">
        <title>Genome-scale phylogeny and comparative genomics of the fungal order Sordariales.</title>
        <authorList>
            <consortium name="Lawrence Berkeley National Laboratory"/>
            <person name="Hensen N."/>
            <person name="Bonometti L."/>
            <person name="Westerberg I."/>
            <person name="Brannstrom I.O."/>
            <person name="Guillou S."/>
            <person name="Cros-Aarteil S."/>
            <person name="Calhoun S."/>
            <person name="Haridas S."/>
            <person name="Kuo A."/>
            <person name="Mondo S."/>
            <person name="Pangilinan J."/>
            <person name="Riley R."/>
            <person name="LaButti K."/>
            <person name="Andreopoulos B."/>
            <person name="Lipzen A."/>
            <person name="Chen C."/>
            <person name="Yanf M."/>
            <person name="Daum C."/>
            <person name="Ng V."/>
            <person name="Clum A."/>
            <person name="Steindorff A."/>
            <person name="Ohm R."/>
            <person name="Martin F."/>
            <person name="Silar P."/>
            <person name="Natvig D."/>
            <person name="Lalanne C."/>
            <person name="Gautier V."/>
            <person name="Ament-velasquez S.L."/>
            <person name="Kruys A."/>
            <person name="Hutchinson M.I."/>
            <person name="Powell A.J."/>
            <person name="Barry K."/>
            <person name="Miller A.N."/>
            <person name="Grigoriev I.V."/>
            <person name="Debuchy R."/>
            <person name="Gladieux P."/>
            <person name="Thoren M.H."/>
            <person name="Johannesson H."/>
        </authorList>
    </citation>
    <scope>NUCLEOTIDE SEQUENCE</scope>
    <source>
        <strain evidence="11">SMH3391-2</strain>
    </source>
</reference>
<keyword evidence="6 9" id="KW-0862">Zinc</keyword>
<dbReference type="CDD" id="cd03124">
    <property type="entry name" value="alpha_CA_prokaryotic_like"/>
    <property type="match status" value="1"/>
</dbReference>
<evidence type="ECO:0000313" key="12">
    <source>
        <dbReference type="Proteomes" id="UP001174934"/>
    </source>
</evidence>
<dbReference type="PANTHER" id="PTHR18952">
    <property type="entry name" value="CARBONIC ANHYDRASE"/>
    <property type="match status" value="1"/>
</dbReference>
<sequence length="274" mass="29633">MTIIPAFLSLLSLFGPVVSHEHYGTTLLPRSDDTTPGASFSYVGMTGPLNWYSLDRQANALCATGRNQSPTNLASDTNLSSSCSIVLDIPNAPEGALLENLGVAVDVFTNGTLTQRNVTSELVQFHFHTPSEHSVNGMHYPMEVHFVFQASDASVSVVGFFIDFGELDTLLEPIVAGLPDIPSHGNTTTTGPLDFSSILDHFCSNSIYQYSGSLTTPPCSEGVSWIISSEPIRIDVPSYDAFRQLLGFNARYIQNAIGEINLLENIARQLQGSD</sequence>
<dbReference type="EC" id="4.2.1.1" evidence="4 9"/>
<comment type="caution">
    <text evidence="11">The sequence shown here is derived from an EMBL/GenBank/DDBJ whole genome shotgun (WGS) entry which is preliminary data.</text>
</comment>
<protein>
    <recommendedName>
        <fullName evidence="4 9">Carbonic anhydrase</fullName>
        <ecNumber evidence="4 9">4.2.1.1</ecNumber>
    </recommendedName>
</protein>
<proteinExistence type="inferred from homology"/>
<name>A0AA39WCG0_9PEZI</name>
<dbReference type="InterPro" id="IPR041891">
    <property type="entry name" value="Alpha_CA_prokaryot-like"/>
</dbReference>
<evidence type="ECO:0000256" key="8">
    <source>
        <dbReference type="ARBA" id="ARBA00048348"/>
    </source>
</evidence>
<comment type="cofactor">
    <cofactor evidence="1 9">
        <name>Zn(2+)</name>
        <dbReference type="ChEBI" id="CHEBI:29105"/>
    </cofactor>
</comment>
<evidence type="ECO:0000256" key="3">
    <source>
        <dbReference type="ARBA" id="ARBA00010718"/>
    </source>
</evidence>
<keyword evidence="12" id="KW-1185">Reference proteome</keyword>
<dbReference type="PANTHER" id="PTHR18952:SF265">
    <property type="entry name" value="CARBONIC ANHYDRASE"/>
    <property type="match status" value="1"/>
</dbReference>
<feature type="domain" description="Alpha-carbonic anhydrase" evidence="10">
    <location>
        <begin position="38"/>
        <end position="274"/>
    </location>
</feature>
<comment type="function">
    <text evidence="2 9">Reversible hydration of carbon dioxide.</text>
</comment>
<dbReference type="AlphaFoldDB" id="A0AA39WCG0"/>
<dbReference type="InterPro" id="IPR023561">
    <property type="entry name" value="Carbonic_anhydrase_a-class"/>
</dbReference>
<organism evidence="11 12">
    <name type="scientific">Bombardia bombarda</name>
    <dbReference type="NCBI Taxonomy" id="252184"/>
    <lineage>
        <taxon>Eukaryota</taxon>
        <taxon>Fungi</taxon>
        <taxon>Dikarya</taxon>
        <taxon>Ascomycota</taxon>
        <taxon>Pezizomycotina</taxon>
        <taxon>Sordariomycetes</taxon>
        <taxon>Sordariomycetidae</taxon>
        <taxon>Sordariales</taxon>
        <taxon>Lasiosphaeriaceae</taxon>
        <taxon>Bombardia</taxon>
    </lineage>
</organism>
<dbReference type="Gene3D" id="3.10.200.10">
    <property type="entry name" value="Alpha carbonic anhydrase"/>
    <property type="match status" value="1"/>
</dbReference>
<dbReference type="SMART" id="SM01057">
    <property type="entry name" value="Carb_anhydrase"/>
    <property type="match status" value="1"/>
</dbReference>
<evidence type="ECO:0000256" key="7">
    <source>
        <dbReference type="ARBA" id="ARBA00023239"/>
    </source>
</evidence>
<evidence type="ECO:0000256" key="5">
    <source>
        <dbReference type="ARBA" id="ARBA00022723"/>
    </source>
</evidence>
<dbReference type="Proteomes" id="UP001174934">
    <property type="component" value="Unassembled WGS sequence"/>
</dbReference>
<dbReference type="SUPFAM" id="SSF51069">
    <property type="entry name" value="Carbonic anhydrase"/>
    <property type="match status" value="1"/>
</dbReference>
<dbReference type="InterPro" id="IPR001148">
    <property type="entry name" value="CA_dom"/>
</dbReference>
<dbReference type="InterPro" id="IPR036398">
    <property type="entry name" value="CA_dom_sf"/>
</dbReference>
<evidence type="ECO:0000256" key="9">
    <source>
        <dbReference type="RuleBase" id="RU367011"/>
    </source>
</evidence>
<accession>A0AA39WCG0</accession>
<evidence type="ECO:0000259" key="10">
    <source>
        <dbReference type="PROSITE" id="PS51144"/>
    </source>
</evidence>
<dbReference type="InterPro" id="IPR018338">
    <property type="entry name" value="Carbonic_anhydrase_a-class_CS"/>
</dbReference>
<evidence type="ECO:0000256" key="4">
    <source>
        <dbReference type="ARBA" id="ARBA00012925"/>
    </source>
</evidence>
<dbReference type="PROSITE" id="PS00162">
    <property type="entry name" value="ALPHA_CA_1"/>
    <property type="match status" value="1"/>
</dbReference>
<dbReference type="PROSITE" id="PS51144">
    <property type="entry name" value="ALPHA_CA_2"/>
    <property type="match status" value="1"/>
</dbReference>
<evidence type="ECO:0000256" key="1">
    <source>
        <dbReference type="ARBA" id="ARBA00001947"/>
    </source>
</evidence>
<evidence type="ECO:0000256" key="6">
    <source>
        <dbReference type="ARBA" id="ARBA00022833"/>
    </source>
</evidence>